<feature type="transmembrane region" description="Helical" evidence="9">
    <location>
        <begin position="572"/>
        <end position="591"/>
    </location>
</feature>
<evidence type="ECO:0000256" key="8">
    <source>
        <dbReference type="ARBA" id="ARBA00023224"/>
    </source>
</evidence>
<feature type="signal peptide" evidence="10">
    <location>
        <begin position="1"/>
        <end position="36"/>
    </location>
</feature>
<keyword evidence="4" id="KW-0297">G-protein coupled receptor</keyword>
<keyword evidence="10" id="KW-0732">Signal</keyword>
<accession>A0A1X2HCD9</accession>
<dbReference type="CDD" id="cd15047">
    <property type="entry name" value="7tmC_GABA-B-like"/>
    <property type="match status" value="1"/>
</dbReference>
<name>A0A1X2HCD9_SYNRA</name>
<dbReference type="AlphaFoldDB" id="A0A1X2HCD9"/>
<dbReference type="STRING" id="13706.A0A1X2HCD9"/>
<evidence type="ECO:0000259" key="11">
    <source>
        <dbReference type="PROSITE" id="PS50259"/>
    </source>
</evidence>
<evidence type="ECO:0000313" key="12">
    <source>
        <dbReference type="EMBL" id="ORY96447.1"/>
    </source>
</evidence>
<dbReference type="PRINTS" id="PR01176">
    <property type="entry name" value="GABABRECEPTR"/>
</dbReference>
<evidence type="ECO:0000256" key="6">
    <source>
        <dbReference type="ARBA" id="ARBA00023170"/>
    </source>
</evidence>
<dbReference type="InterPro" id="IPR002455">
    <property type="entry name" value="GPCR3_GABA-B"/>
</dbReference>
<evidence type="ECO:0000256" key="7">
    <source>
        <dbReference type="ARBA" id="ARBA00023180"/>
    </source>
</evidence>
<evidence type="ECO:0000256" key="10">
    <source>
        <dbReference type="SAM" id="SignalP"/>
    </source>
</evidence>
<evidence type="ECO:0000256" key="2">
    <source>
        <dbReference type="ARBA" id="ARBA00022692"/>
    </source>
</evidence>
<keyword evidence="8" id="KW-0807">Transducer</keyword>
<keyword evidence="2 9" id="KW-0812">Transmembrane</keyword>
<dbReference type="PROSITE" id="PS50259">
    <property type="entry name" value="G_PROTEIN_RECEP_F3_4"/>
    <property type="match status" value="1"/>
</dbReference>
<feature type="domain" description="G-protein coupled receptors family 3 profile" evidence="11">
    <location>
        <begin position="503"/>
        <end position="759"/>
    </location>
</feature>
<dbReference type="Gene3D" id="3.40.50.2300">
    <property type="match status" value="2"/>
</dbReference>
<feature type="transmembrane region" description="Helical" evidence="9">
    <location>
        <begin position="740"/>
        <end position="763"/>
    </location>
</feature>
<feature type="transmembrane region" description="Helical" evidence="9">
    <location>
        <begin position="540"/>
        <end position="560"/>
    </location>
</feature>
<dbReference type="GO" id="GO:0038039">
    <property type="term" value="C:G protein-coupled receptor heterodimeric complex"/>
    <property type="evidence" value="ECO:0007669"/>
    <property type="project" value="TreeGrafter"/>
</dbReference>
<dbReference type="GO" id="GO:0004965">
    <property type="term" value="F:G protein-coupled GABA receptor activity"/>
    <property type="evidence" value="ECO:0007669"/>
    <property type="project" value="InterPro"/>
</dbReference>
<evidence type="ECO:0000256" key="5">
    <source>
        <dbReference type="ARBA" id="ARBA00023136"/>
    </source>
</evidence>
<evidence type="ECO:0000256" key="9">
    <source>
        <dbReference type="SAM" id="Phobius"/>
    </source>
</evidence>
<evidence type="ECO:0000256" key="4">
    <source>
        <dbReference type="ARBA" id="ARBA00023040"/>
    </source>
</evidence>
<proteinExistence type="predicted"/>
<dbReference type="InterPro" id="IPR001828">
    <property type="entry name" value="ANF_lig-bd_rcpt"/>
</dbReference>
<feature type="transmembrane region" description="Helical" evidence="9">
    <location>
        <begin position="670"/>
        <end position="688"/>
    </location>
</feature>
<dbReference type="PANTHER" id="PTHR10519">
    <property type="entry name" value="GABA-B RECEPTOR"/>
    <property type="match status" value="1"/>
</dbReference>
<dbReference type="PRINTS" id="PR01177">
    <property type="entry name" value="GABAB1RECPTR"/>
</dbReference>
<comment type="subcellular location">
    <subcellularLocation>
        <location evidence="1">Membrane</location>
        <topology evidence="1">Multi-pass membrane protein</topology>
    </subcellularLocation>
</comment>
<dbReference type="OMA" id="DACTNVN"/>
<dbReference type="Pfam" id="PF00003">
    <property type="entry name" value="7tm_3"/>
    <property type="match status" value="1"/>
</dbReference>
<dbReference type="PANTHER" id="PTHR10519:SF20">
    <property type="entry name" value="G-PROTEIN COUPLED RECEPTOR 156-RELATED"/>
    <property type="match status" value="1"/>
</dbReference>
<organism evidence="12 13">
    <name type="scientific">Syncephalastrum racemosum</name>
    <name type="common">Filamentous fungus</name>
    <dbReference type="NCBI Taxonomy" id="13706"/>
    <lineage>
        <taxon>Eukaryota</taxon>
        <taxon>Fungi</taxon>
        <taxon>Fungi incertae sedis</taxon>
        <taxon>Mucoromycota</taxon>
        <taxon>Mucoromycotina</taxon>
        <taxon>Mucoromycetes</taxon>
        <taxon>Mucorales</taxon>
        <taxon>Syncephalastraceae</taxon>
        <taxon>Syncephalastrum</taxon>
    </lineage>
</organism>
<dbReference type="InterPro" id="IPR017978">
    <property type="entry name" value="GPCR_3_C"/>
</dbReference>
<evidence type="ECO:0000256" key="3">
    <source>
        <dbReference type="ARBA" id="ARBA00022989"/>
    </source>
</evidence>
<dbReference type="OrthoDB" id="5597995at2759"/>
<reference evidence="12 13" key="1">
    <citation type="submission" date="2016-07" db="EMBL/GenBank/DDBJ databases">
        <title>Pervasive Adenine N6-methylation of Active Genes in Fungi.</title>
        <authorList>
            <consortium name="DOE Joint Genome Institute"/>
            <person name="Mondo S.J."/>
            <person name="Dannebaum R.O."/>
            <person name="Kuo R.C."/>
            <person name="Labutti K."/>
            <person name="Haridas S."/>
            <person name="Kuo A."/>
            <person name="Salamov A."/>
            <person name="Ahrendt S.R."/>
            <person name="Lipzen A."/>
            <person name="Sullivan W."/>
            <person name="Andreopoulos W.B."/>
            <person name="Clum A."/>
            <person name="Lindquist E."/>
            <person name="Daum C."/>
            <person name="Ramamoorthy G.K."/>
            <person name="Gryganskyi A."/>
            <person name="Culley D."/>
            <person name="Magnuson J.K."/>
            <person name="James T.Y."/>
            <person name="O'Malley M.A."/>
            <person name="Stajich J.E."/>
            <person name="Spatafora J.W."/>
            <person name="Visel A."/>
            <person name="Grigoriev I.V."/>
        </authorList>
    </citation>
    <scope>NUCLEOTIDE SEQUENCE [LARGE SCALE GENOMIC DNA]</scope>
    <source>
        <strain evidence="12 13">NRRL 2496</strain>
    </source>
</reference>
<keyword evidence="5 9" id="KW-0472">Membrane</keyword>
<comment type="caution">
    <text evidence="12">The sequence shown here is derived from an EMBL/GenBank/DDBJ whole genome shotgun (WGS) entry which is preliminary data.</text>
</comment>
<feature type="chain" id="PRO_5013072475" evidence="10">
    <location>
        <begin position="37"/>
        <end position="1056"/>
    </location>
</feature>
<feature type="transmembrane region" description="Helical" evidence="9">
    <location>
        <begin position="709"/>
        <end position="734"/>
    </location>
</feature>
<evidence type="ECO:0000256" key="1">
    <source>
        <dbReference type="ARBA" id="ARBA00004141"/>
    </source>
</evidence>
<dbReference type="Proteomes" id="UP000242180">
    <property type="component" value="Unassembled WGS sequence"/>
</dbReference>
<keyword evidence="3 9" id="KW-1133">Transmembrane helix</keyword>
<dbReference type="Pfam" id="PF01094">
    <property type="entry name" value="ANF_receptor"/>
    <property type="match status" value="1"/>
</dbReference>
<dbReference type="SUPFAM" id="SSF53822">
    <property type="entry name" value="Periplasmic binding protein-like I"/>
    <property type="match status" value="1"/>
</dbReference>
<keyword evidence="6" id="KW-0675">Receptor</keyword>
<evidence type="ECO:0000313" key="13">
    <source>
        <dbReference type="Proteomes" id="UP000242180"/>
    </source>
</evidence>
<dbReference type="GO" id="GO:0007214">
    <property type="term" value="P:gamma-aminobutyric acid signaling pathway"/>
    <property type="evidence" value="ECO:0007669"/>
    <property type="project" value="TreeGrafter"/>
</dbReference>
<dbReference type="InParanoid" id="A0A1X2HCD9"/>
<dbReference type="InterPro" id="IPR028082">
    <property type="entry name" value="Peripla_BP_I"/>
</dbReference>
<protein>
    <submittedName>
        <fullName evidence="12">Periplasmic binding protein-like I</fullName>
    </submittedName>
</protein>
<feature type="transmembrane region" description="Helical" evidence="9">
    <location>
        <begin position="503"/>
        <end position="528"/>
    </location>
</feature>
<keyword evidence="7" id="KW-0325">Glycoprotein</keyword>
<keyword evidence="13" id="KW-1185">Reference proteome</keyword>
<gene>
    <name evidence="12" type="ORF">BCR43DRAFT_474195</name>
</gene>
<feature type="transmembrane region" description="Helical" evidence="9">
    <location>
        <begin position="612"/>
        <end position="631"/>
    </location>
</feature>
<sequence>MADWRLGRRRRRRPSLIFLCLHFISILFIFQHRVHAAPGPTITTNATTITSATQSSTANTTLITTTAPAGAAKYTIGVLFPNPVAVRPGDPTLNDMILASETAIIMAARNISVNHILPDVELNFIRYYSDENNLGQTAWTTVSMLESGVNAIVGDMISDMTETEAGIAGVRSIPQCSCASASRTLSDKDAYPYFFRTVGDVVLFGRSLIDWVSHMGWSMFAIIYTNDNVGQQVLSAMLSRAADHHIHAMTQLPLYDMSKVEDTLEKLEASGARVVIFTDSTTSDQLTVLKTARSMGLLSEGWVWMLTNDMSPAIRDTVDSPEELAEYDGLMFISGLWDLSGIPAYDDMQREWQSQNIPANFTNPDAWYSSGLSYNAPNAYACAELLALGLNKSLDAYPGGRQQGLSDLKAEKFNSSAMTPEFYNLNYTGPAGFMDFLPIGDLSTGYFGLQYMLNGSVVTYATLKNNYFEFLPNTTILYLGHTTQKPDDMVAKSCLNPTFTDSAGIVVLAISSLGFALCLILIGLIAWYRDLKPIMAASPSFCCVQLVGILLAYAGVIMYLDYPSPAKCIARKFAITTGFILVVGSLIAKNYRIYRIFQNVFTVRTSRLKSSYLMRILVIFGAVAYIPLIVWESMFHYEVEDMMVTADTYCWLCFYPDTQPAWRRLNPTEIFVLSWGVLLIIIAALLAFKTRKVQGKWSETNQTAYVSYNIGLAAILASPSFFMTIDNFLIGFYLKISSVLFAATFTLVVLFFPKLTVILQYIYSEHRMKLWRLGERFYRDRSNSRDEFSNNAMTEENSEQMPENLAARNLLDFSVQAHEGMLPVKRVSRFNFMAIWELKHIVVVPLKRFFVLMNQSGQKAQRYHYVACEPVSSSTARCMFRVLTDNDSIFMFQVHDQVALARWIQWFRGPVDHTNEHAAAQNQQYSHSEDDNVIMMHSYYDATEDDNLKFANTKLGAHDPLTTFGAVRSNQAAQTAQTHSTIASLRRPSAITDPTLSTYNTLGDRQPSSSLIDDAIHGSSDLLIRQNRSDHEFSLSPTTRTSFTSMMTDSTRPSHY</sequence>
<dbReference type="EMBL" id="MCGN01000005">
    <property type="protein sequence ID" value="ORY96447.1"/>
    <property type="molecule type" value="Genomic_DNA"/>
</dbReference>